<sequence length="366" mass="43352">MLLSNPQRVLVLALIFRIIIIVFLDDIRWSIHARIQKHLDQYPFISPKAAQVGTANATFLMLARNSEIEDVLHTLRQIETSFNHRFHYPYVFLNDVQFTPEFIARTTSAISSSASYGVVPTEHWNHPPEIDEERLQRGMKELADKGVDYGGSLPYRNMCRFNSGFFYRHELLQNYRYYWRIEPEVDFFCQIHDDPFQFMQDNNKIYGFTITLYEFEATIPTLWQATKEFTQLYPELLAESNALDFLSDDKGATYNLCHFWSNFEIADMNFWRSDTYRKFFDFLDAKGGFYYERWGDAPVHSIAAALFAPKEQLHFFNEIGYRHGTLQHCPQGEVFTKGQCQCSRRRNFDYDGYSCKPRYDRLFEQH</sequence>
<dbReference type="AlphaFoldDB" id="A0A0C2WMI8"/>
<dbReference type="GO" id="GO:0000032">
    <property type="term" value="P:cell wall mannoprotein biosynthetic process"/>
    <property type="evidence" value="ECO:0007669"/>
    <property type="project" value="TreeGrafter"/>
</dbReference>
<dbReference type="PANTHER" id="PTHR31121:SF6">
    <property type="entry name" value="ALPHA-1,2 MANNOSYLTRANSFERASE KTR1"/>
    <property type="match status" value="1"/>
</dbReference>
<accession>A0A0C2WMI8</accession>
<dbReference type="InterPro" id="IPR029044">
    <property type="entry name" value="Nucleotide-diphossugar_trans"/>
</dbReference>
<dbReference type="Pfam" id="PF01793">
    <property type="entry name" value="Glyco_transf_15"/>
    <property type="match status" value="1"/>
</dbReference>
<gene>
    <name evidence="4" type="ORF">M408DRAFT_329947</name>
</gene>
<evidence type="ECO:0000256" key="1">
    <source>
        <dbReference type="ARBA" id="ARBA00007677"/>
    </source>
</evidence>
<feature type="active site" description="Nucleophile" evidence="3">
    <location>
        <position position="264"/>
    </location>
</feature>
<evidence type="ECO:0000313" key="4">
    <source>
        <dbReference type="EMBL" id="KIM27488.1"/>
    </source>
</evidence>
<dbReference type="GO" id="GO:0006487">
    <property type="term" value="P:protein N-linked glycosylation"/>
    <property type="evidence" value="ECO:0007669"/>
    <property type="project" value="TreeGrafter"/>
</dbReference>
<reference evidence="5" key="2">
    <citation type="submission" date="2015-01" db="EMBL/GenBank/DDBJ databases">
        <title>Evolutionary Origins and Diversification of the Mycorrhizal Mutualists.</title>
        <authorList>
            <consortium name="DOE Joint Genome Institute"/>
            <consortium name="Mycorrhizal Genomics Consortium"/>
            <person name="Kohler A."/>
            <person name="Kuo A."/>
            <person name="Nagy L.G."/>
            <person name="Floudas D."/>
            <person name="Copeland A."/>
            <person name="Barry K.W."/>
            <person name="Cichocki N."/>
            <person name="Veneault-Fourrey C."/>
            <person name="LaButti K."/>
            <person name="Lindquist E.A."/>
            <person name="Lipzen A."/>
            <person name="Lundell T."/>
            <person name="Morin E."/>
            <person name="Murat C."/>
            <person name="Riley R."/>
            <person name="Ohm R."/>
            <person name="Sun H."/>
            <person name="Tunlid A."/>
            <person name="Henrissat B."/>
            <person name="Grigoriev I.V."/>
            <person name="Hibbett D.S."/>
            <person name="Martin F."/>
        </authorList>
    </citation>
    <scope>NUCLEOTIDE SEQUENCE [LARGE SCALE GENOMIC DNA]</scope>
    <source>
        <strain evidence="5">MAFF 305830</strain>
    </source>
</reference>
<dbReference type="GO" id="GO:0016020">
    <property type="term" value="C:membrane"/>
    <property type="evidence" value="ECO:0007669"/>
    <property type="project" value="InterPro"/>
</dbReference>
<comment type="similarity">
    <text evidence="1">Belongs to the glycosyltransferase 15 family.</text>
</comment>
<proteinExistence type="inferred from homology"/>
<dbReference type="GO" id="GO:0005794">
    <property type="term" value="C:Golgi apparatus"/>
    <property type="evidence" value="ECO:0007669"/>
    <property type="project" value="TreeGrafter"/>
</dbReference>
<evidence type="ECO:0000313" key="5">
    <source>
        <dbReference type="Proteomes" id="UP000054097"/>
    </source>
</evidence>
<keyword evidence="5" id="KW-1185">Reference proteome</keyword>
<dbReference type="GO" id="GO:0000026">
    <property type="term" value="F:alpha-1,2-mannosyltransferase activity"/>
    <property type="evidence" value="ECO:0007669"/>
    <property type="project" value="TreeGrafter"/>
</dbReference>
<dbReference type="SUPFAM" id="SSF53448">
    <property type="entry name" value="Nucleotide-diphospho-sugar transferases"/>
    <property type="match status" value="1"/>
</dbReference>
<dbReference type="OrthoDB" id="439943at2759"/>
<dbReference type="Gene3D" id="3.90.550.10">
    <property type="entry name" value="Spore Coat Polysaccharide Biosynthesis Protein SpsA, Chain A"/>
    <property type="match status" value="1"/>
</dbReference>
<reference evidence="4 5" key="1">
    <citation type="submission" date="2014-04" db="EMBL/GenBank/DDBJ databases">
        <authorList>
            <consortium name="DOE Joint Genome Institute"/>
            <person name="Kuo A."/>
            <person name="Zuccaro A."/>
            <person name="Kohler A."/>
            <person name="Nagy L.G."/>
            <person name="Floudas D."/>
            <person name="Copeland A."/>
            <person name="Barry K.W."/>
            <person name="Cichocki N."/>
            <person name="Veneault-Fourrey C."/>
            <person name="LaButti K."/>
            <person name="Lindquist E.A."/>
            <person name="Lipzen A."/>
            <person name="Lundell T."/>
            <person name="Morin E."/>
            <person name="Murat C."/>
            <person name="Sun H."/>
            <person name="Tunlid A."/>
            <person name="Henrissat B."/>
            <person name="Grigoriev I.V."/>
            <person name="Hibbett D.S."/>
            <person name="Martin F."/>
            <person name="Nordberg H.P."/>
            <person name="Cantor M.N."/>
            <person name="Hua S.X."/>
        </authorList>
    </citation>
    <scope>NUCLEOTIDE SEQUENCE [LARGE SCALE GENOMIC DNA]</scope>
    <source>
        <strain evidence="4 5">MAFF 305830</strain>
    </source>
</reference>
<protein>
    <submittedName>
        <fullName evidence="4">Glycosyltransferase family 15 protein</fullName>
    </submittedName>
</protein>
<name>A0A0C2WMI8_SERVB</name>
<dbReference type="STRING" id="933852.A0A0C2WMI8"/>
<keyword evidence="2 4" id="KW-0808">Transferase</keyword>
<dbReference type="HOGENOM" id="CLU_024327_4_2_1"/>
<dbReference type="EMBL" id="KN824298">
    <property type="protein sequence ID" value="KIM27488.1"/>
    <property type="molecule type" value="Genomic_DNA"/>
</dbReference>
<dbReference type="FunFam" id="3.90.550.10:FF:000051">
    <property type="entry name" value="Alpha-1,2-mannosyltransferase (Ktr4)"/>
    <property type="match status" value="1"/>
</dbReference>
<dbReference type="PIRSF" id="PIRSF018153">
    <property type="entry name" value="Glyco_trans_15"/>
    <property type="match status" value="1"/>
</dbReference>
<evidence type="ECO:0000256" key="3">
    <source>
        <dbReference type="PIRSR" id="PIRSR018153-1"/>
    </source>
</evidence>
<dbReference type="PANTHER" id="PTHR31121">
    <property type="entry name" value="ALPHA-1,2 MANNOSYLTRANSFERASE KTR1"/>
    <property type="match status" value="1"/>
</dbReference>
<evidence type="ECO:0000256" key="2">
    <source>
        <dbReference type="ARBA" id="ARBA00022679"/>
    </source>
</evidence>
<dbReference type="InterPro" id="IPR002685">
    <property type="entry name" value="Glyco_trans_15"/>
</dbReference>
<organism evidence="4 5">
    <name type="scientific">Serendipita vermifera MAFF 305830</name>
    <dbReference type="NCBI Taxonomy" id="933852"/>
    <lineage>
        <taxon>Eukaryota</taxon>
        <taxon>Fungi</taxon>
        <taxon>Dikarya</taxon>
        <taxon>Basidiomycota</taxon>
        <taxon>Agaricomycotina</taxon>
        <taxon>Agaricomycetes</taxon>
        <taxon>Sebacinales</taxon>
        <taxon>Serendipitaceae</taxon>
        <taxon>Serendipita</taxon>
    </lineage>
</organism>
<dbReference type="Proteomes" id="UP000054097">
    <property type="component" value="Unassembled WGS sequence"/>
</dbReference>
<dbReference type="GO" id="GO:0006493">
    <property type="term" value="P:protein O-linked glycosylation"/>
    <property type="evidence" value="ECO:0007669"/>
    <property type="project" value="TreeGrafter"/>
</dbReference>